<dbReference type="InterPro" id="IPR013149">
    <property type="entry name" value="ADH-like_C"/>
</dbReference>
<comment type="cofactor">
    <cofactor evidence="4">
        <name>Zn(2+)</name>
        <dbReference type="ChEBI" id="CHEBI:29105"/>
    </cofactor>
</comment>
<dbReference type="GO" id="GO:0016616">
    <property type="term" value="F:oxidoreductase activity, acting on the CH-OH group of donors, NAD or NADP as acceptor"/>
    <property type="evidence" value="ECO:0007669"/>
    <property type="project" value="UniProtKB-ARBA"/>
</dbReference>
<keyword evidence="3" id="KW-0560">Oxidoreductase</keyword>
<dbReference type="Pfam" id="PF00107">
    <property type="entry name" value="ADH_zinc_N"/>
    <property type="match status" value="1"/>
</dbReference>
<dbReference type="EMBL" id="JACPUR010000015">
    <property type="protein sequence ID" value="MBI3127090.1"/>
    <property type="molecule type" value="Genomic_DNA"/>
</dbReference>
<dbReference type="InterPro" id="IPR013154">
    <property type="entry name" value="ADH-like_N"/>
</dbReference>
<protein>
    <submittedName>
        <fullName evidence="6">Zinc-binding dehydrogenase</fullName>
    </submittedName>
</protein>
<sequence length="352" mass="36967">MTTPRTMQAVVLHEPNRYSFEAGVPVPEAGPQEALCRVGAVAICGTDIGIISGKFFPMWPPRWPFIIGHEWAGVVEEVGPGAGFSPGDKVAGSSAVGCGHCRNCMRGRYNLCLNYGNTAAGHRQYGFTVHGAYAQYIRAHARSLVKLPPDFDLGEASLMDTAGIALHIAKRGGVGAGDTAVVIGPGAVGSIACQCARALGAGRVIVVGRGHRLAKARELGFETVDYEKADPLAYVKEATGGVGPDVVLECAGTARAVRQAVEMVKKGGRVVIGGLPAEDVPLPLKRFVLDEIEVVGSRAAPNCLPEVLALVQAGALRLRELVTHRFPLSDFQTALATFQDRSGGALKVVVEP</sequence>
<gene>
    <name evidence="6" type="ORF">HYZ11_05765</name>
</gene>
<dbReference type="Gene3D" id="3.90.180.10">
    <property type="entry name" value="Medium-chain alcohol dehydrogenases, catalytic domain"/>
    <property type="match status" value="1"/>
</dbReference>
<evidence type="ECO:0000313" key="6">
    <source>
        <dbReference type="EMBL" id="MBI3127090.1"/>
    </source>
</evidence>
<dbReference type="InterPro" id="IPR020843">
    <property type="entry name" value="ER"/>
</dbReference>
<keyword evidence="2 4" id="KW-0862">Zinc</keyword>
<dbReference type="InterPro" id="IPR002328">
    <property type="entry name" value="ADH_Zn_CS"/>
</dbReference>
<comment type="similarity">
    <text evidence="4">Belongs to the zinc-containing alcohol dehydrogenase family.</text>
</comment>
<dbReference type="SMART" id="SM00829">
    <property type="entry name" value="PKS_ER"/>
    <property type="match status" value="1"/>
</dbReference>
<feature type="domain" description="Enoyl reductase (ER)" evidence="5">
    <location>
        <begin position="13"/>
        <end position="350"/>
    </location>
</feature>
<keyword evidence="1 4" id="KW-0479">Metal-binding</keyword>
<proteinExistence type="inferred from homology"/>
<evidence type="ECO:0000256" key="2">
    <source>
        <dbReference type="ARBA" id="ARBA00022833"/>
    </source>
</evidence>
<comment type="caution">
    <text evidence="6">The sequence shown here is derived from an EMBL/GenBank/DDBJ whole genome shotgun (WGS) entry which is preliminary data.</text>
</comment>
<evidence type="ECO:0000256" key="1">
    <source>
        <dbReference type="ARBA" id="ARBA00022723"/>
    </source>
</evidence>
<dbReference type="Proteomes" id="UP000782312">
    <property type="component" value="Unassembled WGS sequence"/>
</dbReference>
<evidence type="ECO:0000256" key="4">
    <source>
        <dbReference type="RuleBase" id="RU361277"/>
    </source>
</evidence>
<dbReference type="InterPro" id="IPR036291">
    <property type="entry name" value="NAD(P)-bd_dom_sf"/>
</dbReference>
<name>A0A932MLZ6_UNCTE</name>
<dbReference type="AlphaFoldDB" id="A0A932MLZ6"/>
<evidence type="ECO:0000259" key="5">
    <source>
        <dbReference type="SMART" id="SM00829"/>
    </source>
</evidence>
<evidence type="ECO:0000313" key="7">
    <source>
        <dbReference type="Proteomes" id="UP000782312"/>
    </source>
</evidence>
<evidence type="ECO:0000256" key="3">
    <source>
        <dbReference type="ARBA" id="ARBA00023002"/>
    </source>
</evidence>
<dbReference type="Pfam" id="PF08240">
    <property type="entry name" value="ADH_N"/>
    <property type="match status" value="1"/>
</dbReference>
<dbReference type="SUPFAM" id="SSF50129">
    <property type="entry name" value="GroES-like"/>
    <property type="match status" value="1"/>
</dbReference>
<accession>A0A932MLZ6</accession>
<dbReference type="InterPro" id="IPR050129">
    <property type="entry name" value="Zn_alcohol_dh"/>
</dbReference>
<dbReference type="InterPro" id="IPR011032">
    <property type="entry name" value="GroES-like_sf"/>
</dbReference>
<dbReference type="PROSITE" id="PS00059">
    <property type="entry name" value="ADH_ZINC"/>
    <property type="match status" value="1"/>
</dbReference>
<dbReference type="PANTHER" id="PTHR43401">
    <property type="entry name" value="L-THREONINE 3-DEHYDROGENASE"/>
    <property type="match status" value="1"/>
</dbReference>
<dbReference type="PANTHER" id="PTHR43401:SF2">
    <property type="entry name" value="L-THREONINE 3-DEHYDROGENASE"/>
    <property type="match status" value="1"/>
</dbReference>
<reference evidence="6" key="1">
    <citation type="submission" date="2020-07" db="EMBL/GenBank/DDBJ databases">
        <title>Huge and variable diversity of episymbiotic CPR bacteria and DPANN archaea in groundwater ecosystems.</title>
        <authorList>
            <person name="He C.Y."/>
            <person name="Keren R."/>
            <person name="Whittaker M."/>
            <person name="Farag I.F."/>
            <person name="Doudna J."/>
            <person name="Cate J.H.D."/>
            <person name="Banfield J.F."/>
        </authorList>
    </citation>
    <scope>NUCLEOTIDE SEQUENCE</scope>
    <source>
        <strain evidence="6">NC_groundwater_763_Ag_S-0.2um_68_21</strain>
    </source>
</reference>
<organism evidence="6 7">
    <name type="scientific">Tectimicrobiota bacterium</name>
    <dbReference type="NCBI Taxonomy" id="2528274"/>
    <lineage>
        <taxon>Bacteria</taxon>
        <taxon>Pseudomonadati</taxon>
        <taxon>Nitrospinota/Tectimicrobiota group</taxon>
        <taxon>Candidatus Tectimicrobiota</taxon>
    </lineage>
</organism>
<dbReference type="SUPFAM" id="SSF51735">
    <property type="entry name" value="NAD(P)-binding Rossmann-fold domains"/>
    <property type="match status" value="1"/>
</dbReference>
<dbReference type="Gene3D" id="3.40.50.720">
    <property type="entry name" value="NAD(P)-binding Rossmann-like Domain"/>
    <property type="match status" value="1"/>
</dbReference>
<dbReference type="GO" id="GO:0008270">
    <property type="term" value="F:zinc ion binding"/>
    <property type="evidence" value="ECO:0007669"/>
    <property type="project" value="InterPro"/>
</dbReference>